<dbReference type="GO" id="GO:0005509">
    <property type="term" value="F:calcium ion binding"/>
    <property type="evidence" value="ECO:0007669"/>
    <property type="project" value="InterPro"/>
</dbReference>
<dbReference type="InterPro" id="IPR018247">
    <property type="entry name" value="EF_Hand_1_Ca_BS"/>
</dbReference>
<dbReference type="EMBL" id="MU005961">
    <property type="protein sequence ID" value="KAF2863292.1"/>
    <property type="molecule type" value="Genomic_DNA"/>
</dbReference>
<keyword evidence="4" id="KW-1185">Reference proteome</keyword>
<name>A0A6A7C7S0_9PEZI</name>
<dbReference type="Proteomes" id="UP000799421">
    <property type="component" value="Unassembled WGS sequence"/>
</dbReference>
<dbReference type="PROSITE" id="PS50222">
    <property type="entry name" value="EF_HAND_2"/>
    <property type="match status" value="1"/>
</dbReference>
<dbReference type="InterPro" id="IPR002048">
    <property type="entry name" value="EF_hand_dom"/>
</dbReference>
<accession>A0A6A7C7S0</accession>
<dbReference type="PROSITE" id="PS00018">
    <property type="entry name" value="EF_HAND_1"/>
    <property type="match status" value="2"/>
</dbReference>
<feature type="domain" description="EF-hand" evidence="2">
    <location>
        <begin position="2"/>
        <end position="37"/>
    </location>
</feature>
<keyword evidence="1" id="KW-0106">Calcium</keyword>
<dbReference type="InterPro" id="IPR011992">
    <property type="entry name" value="EF-hand-dom_pair"/>
</dbReference>
<gene>
    <name evidence="3" type="ORF">K470DRAFT_205141</name>
</gene>
<feature type="non-terminal residue" evidence="3">
    <location>
        <position position="1"/>
    </location>
</feature>
<organism evidence="3 4">
    <name type="scientific">Piedraia hortae CBS 480.64</name>
    <dbReference type="NCBI Taxonomy" id="1314780"/>
    <lineage>
        <taxon>Eukaryota</taxon>
        <taxon>Fungi</taxon>
        <taxon>Dikarya</taxon>
        <taxon>Ascomycota</taxon>
        <taxon>Pezizomycotina</taxon>
        <taxon>Dothideomycetes</taxon>
        <taxon>Dothideomycetidae</taxon>
        <taxon>Capnodiales</taxon>
        <taxon>Piedraiaceae</taxon>
        <taxon>Piedraia</taxon>
    </lineage>
</organism>
<evidence type="ECO:0000313" key="4">
    <source>
        <dbReference type="Proteomes" id="UP000799421"/>
    </source>
</evidence>
<evidence type="ECO:0000259" key="2">
    <source>
        <dbReference type="PROSITE" id="PS50222"/>
    </source>
</evidence>
<dbReference type="Gene3D" id="1.10.238.10">
    <property type="entry name" value="EF-hand"/>
    <property type="match status" value="1"/>
</dbReference>
<proteinExistence type="predicted"/>
<feature type="non-terminal residue" evidence="3">
    <location>
        <position position="69"/>
    </location>
</feature>
<dbReference type="SUPFAM" id="SSF47473">
    <property type="entry name" value="EF-hand"/>
    <property type="match status" value="1"/>
</dbReference>
<reference evidence="3" key="1">
    <citation type="journal article" date="2020" name="Stud. Mycol.">
        <title>101 Dothideomycetes genomes: a test case for predicting lifestyles and emergence of pathogens.</title>
        <authorList>
            <person name="Haridas S."/>
            <person name="Albert R."/>
            <person name="Binder M."/>
            <person name="Bloem J."/>
            <person name="Labutti K."/>
            <person name="Salamov A."/>
            <person name="Andreopoulos B."/>
            <person name="Baker S."/>
            <person name="Barry K."/>
            <person name="Bills G."/>
            <person name="Bluhm B."/>
            <person name="Cannon C."/>
            <person name="Castanera R."/>
            <person name="Culley D."/>
            <person name="Daum C."/>
            <person name="Ezra D."/>
            <person name="Gonzalez J."/>
            <person name="Henrissat B."/>
            <person name="Kuo A."/>
            <person name="Liang C."/>
            <person name="Lipzen A."/>
            <person name="Lutzoni F."/>
            <person name="Magnuson J."/>
            <person name="Mondo S."/>
            <person name="Nolan M."/>
            <person name="Ohm R."/>
            <person name="Pangilinan J."/>
            <person name="Park H.-J."/>
            <person name="Ramirez L."/>
            <person name="Alfaro M."/>
            <person name="Sun H."/>
            <person name="Tritt A."/>
            <person name="Yoshinaga Y."/>
            <person name="Zwiers L.-H."/>
            <person name="Turgeon B."/>
            <person name="Goodwin S."/>
            <person name="Spatafora J."/>
            <person name="Crous P."/>
            <person name="Grigoriev I."/>
        </authorList>
    </citation>
    <scope>NUCLEOTIDE SEQUENCE</scope>
    <source>
        <strain evidence="3">CBS 480.64</strain>
    </source>
</reference>
<protein>
    <recommendedName>
        <fullName evidence="2">EF-hand domain-containing protein</fullName>
    </recommendedName>
</protein>
<evidence type="ECO:0000256" key="1">
    <source>
        <dbReference type="ARBA" id="ARBA00022837"/>
    </source>
</evidence>
<dbReference type="AlphaFoldDB" id="A0A6A7C7S0"/>
<dbReference type="Pfam" id="PF00036">
    <property type="entry name" value="EF-hand_1"/>
    <property type="match status" value="1"/>
</dbReference>
<sequence>GSVKTLIDRIFAFYDVDGNGVIGLDEFISGQEYLHGPKAFEPLDRAVKGFDFDDDGFISPRDIKRLVSA</sequence>
<dbReference type="OrthoDB" id="2122982at2759"/>
<evidence type="ECO:0000313" key="3">
    <source>
        <dbReference type="EMBL" id="KAF2863292.1"/>
    </source>
</evidence>